<name>A0A6J4VM12_9BACT</name>
<dbReference type="Gene3D" id="1.10.10.10">
    <property type="entry name" value="Winged helix-like DNA-binding domain superfamily/Winged helix DNA-binding domain"/>
    <property type="match status" value="1"/>
</dbReference>
<dbReference type="PROSITE" id="PS50995">
    <property type="entry name" value="HTH_MARR_2"/>
    <property type="match status" value="1"/>
</dbReference>
<protein>
    <submittedName>
        <fullName evidence="2">Transcriptional regulator, MarR family</fullName>
    </submittedName>
</protein>
<dbReference type="PANTHER" id="PTHR39515:SF2">
    <property type="entry name" value="HTH-TYPE TRANSCRIPTIONAL REGULATOR RV0880"/>
    <property type="match status" value="1"/>
</dbReference>
<proteinExistence type="predicted"/>
<gene>
    <name evidence="2" type="ORF">AVDCRST_MAG88-3493</name>
</gene>
<evidence type="ECO:0000259" key="1">
    <source>
        <dbReference type="PROSITE" id="PS50995"/>
    </source>
</evidence>
<accession>A0A6J4VM12</accession>
<feature type="domain" description="HTH marR-type" evidence="1">
    <location>
        <begin position="1"/>
        <end position="76"/>
    </location>
</feature>
<dbReference type="InterPro" id="IPR036390">
    <property type="entry name" value="WH_DNA-bd_sf"/>
</dbReference>
<reference evidence="2" key="1">
    <citation type="submission" date="2020-02" db="EMBL/GenBank/DDBJ databases">
        <authorList>
            <person name="Meier V. D."/>
        </authorList>
    </citation>
    <scope>NUCLEOTIDE SEQUENCE</scope>
    <source>
        <strain evidence="2">AVDCRST_MAG88</strain>
    </source>
</reference>
<sequence length="78" mass="8404">MTRTVAALDEAGLVTREPDPADGRVALIRATPAGTRLLEEGRSRRTSVLARQLAALPAAELATLDRAVDILDRLARDR</sequence>
<dbReference type="InterPro" id="IPR036388">
    <property type="entry name" value="WH-like_DNA-bd_sf"/>
</dbReference>
<dbReference type="PANTHER" id="PTHR39515">
    <property type="entry name" value="CONSERVED PROTEIN"/>
    <property type="match status" value="1"/>
</dbReference>
<evidence type="ECO:0000313" key="2">
    <source>
        <dbReference type="EMBL" id="CAA9582302.1"/>
    </source>
</evidence>
<dbReference type="AlphaFoldDB" id="A0A6J4VM12"/>
<dbReference type="GO" id="GO:0003700">
    <property type="term" value="F:DNA-binding transcription factor activity"/>
    <property type="evidence" value="ECO:0007669"/>
    <property type="project" value="InterPro"/>
</dbReference>
<dbReference type="Pfam" id="PF13463">
    <property type="entry name" value="HTH_27"/>
    <property type="match status" value="1"/>
</dbReference>
<dbReference type="InterPro" id="IPR000835">
    <property type="entry name" value="HTH_MarR-typ"/>
</dbReference>
<dbReference type="SUPFAM" id="SSF46785">
    <property type="entry name" value="Winged helix' DNA-binding domain"/>
    <property type="match status" value="1"/>
</dbReference>
<organism evidence="2">
    <name type="scientific">uncultured Thermomicrobiales bacterium</name>
    <dbReference type="NCBI Taxonomy" id="1645740"/>
    <lineage>
        <taxon>Bacteria</taxon>
        <taxon>Pseudomonadati</taxon>
        <taxon>Thermomicrobiota</taxon>
        <taxon>Thermomicrobia</taxon>
        <taxon>Thermomicrobiales</taxon>
        <taxon>environmental samples</taxon>
    </lineage>
</organism>
<dbReference type="EMBL" id="CADCWM010000843">
    <property type="protein sequence ID" value="CAA9582302.1"/>
    <property type="molecule type" value="Genomic_DNA"/>
</dbReference>
<dbReference type="InterPro" id="IPR052526">
    <property type="entry name" value="HTH-type_Bedaq_tolerance"/>
</dbReference>